<dbReference type="PANTHER" id="PTHR36842">
    <property type="entry name" value="PROTEIN TOLB HOMOLOG"/>
    <property type="match status" value="1"/>
</dbReference>
<dbReference type="Pfam" id="PF07676">
    <property type="entry name" value="PD40"/>
    <property type="match status" value="1"/>
</dbReference>
<proteinExistence type="inferred from homology"/>
<sequence>MKNKLIITLSLGLLPFLGCSDNNVVEIEKAELPTHFKGKLLYHTYTNYGANDSEIFLYDFSSNKIQSLSSSWTIKNPMNAHISPDGSHIVFMGISEDTDSWDIFMYELNSSEQPENLTRIGQTRDEDPKFSPDGNRIVFKQDSRIVEMDLGTRKVTRLSPKGYGIPYYNYDGTKVVCTQGDAATSSIAIIDVKTKEIRETVYDAEGVQDYYPINADHNSFYYSVGLSKTNTVDQVYRGYWSGLRSYKLPFNANDGNYSDAYPIDADWVVLCSTRPDTKGGYDLYVANVNTGDIYSMDQYNPGINSSRQQLGPCYFEKK</sequence>
<dbReference type="RefSeq" id="WP_133583953.1">
    <property type="nucleotide sequence ID" value="NZ_SNYV01000011.1"/>
</dbReference>
<reference evidence="2 3" key="1">
    <citation type="submission" date="2019-03" db="EMBL/GenBank/DDBJ databases">
        <title>Genomic Encyclopedia of Archaeal and Bacterial Type Strains, Phase II (KMG-II): from individual species to whole genera.</title>
        <authorList>
            <person name="Goeker M."/>
        </authorList>
    </citation>
    <scope>NUCLEOTIDE SEQUENCE [LARGE SCALE GENOMIC DNA]</scope>
    <source>
        <strain evidence="2 3">DSM 28353</strain>
    </source>
</reference>
<organism evidence="2 3">
    <name type="scientific">Sphingobacterium yanglingense</name>
    <dbReference type="NCBI Taxonomy" id="1437280"/>
    <lineage>
        <taxon>Bacteria</taxon>
        <taxon>Pseudomonadati</taxon>
        <taxon>Bacteroidota</taxon>
        <taxon>Sphingobacteriia</taxon>
        <taxon>Sphingobacteriales</taxon>
        <taxon>Sphingobacteriaceae</taxon>
        <taxon>Sphingobacterium</taxon>
    </lineage>
</organism>
<dbReference type="OrthoDB" id="9815657at2"/>
<evidence type="ECO:0000313" key="3">
    <source>
        <dbReference type="Proteomes" id="UP000295292"/>
    </source>
</evidence>
<accession>A0A4R6WJ74</accession>
<dbReference type="InterPro" id="IPR011042">
    <property type="entry name" value="6-blade_b-propeller_TolB-like"/>
</dbReference>
<dbReference type="EMBL" id="SNYV01000011">
    <property type="protein sequence ID" value="TDQ80214.1"/>
    <property type="molecule type" value="Genomic_DNA"/>
</dbReference>
<comment type="caution">
    <text evidence="2">The sequence shown here is derived from an EMBL/GenBank/DDBJ whole genome shotgun (WGS) entry which is preliminary data.</text>
</comment>
<dbReference type="InterPro" id="IPR011659">
    <property type="entry name" value="WD40"/>
</dbReference>
<comment type="similarity">
    <text evidence="1">Belongs to the TolB family.</text>
</comment>
<name>A0A4R6WJ74_9SPHI</name>
<dbReference type="SUPFAM" id="SSF69304">
    <property type="entry name" value="Tricorn protease N-terminal domain"/>
    <property type="match status" value="1"/>
</dbReference>
<gene>
    <name evidence="2" type="ORF">CLV99_1671</name>
</gene>
<evidence type="ECO:0000256" key="1">
    <source>
        <dbReference type="ARBA" id="ARBA00009820"/>
    </source>
</evidence>
<evidence type="ECO:0000313" key="2">
    <source>
        <dbReference type="EMBL" id="TDQ80214.1"/>
    </source>
</evidence>
<protein>
    <submittedName>
        <fullName evidence="2">WD40 repeat protein</fullName>
    </submittedName>
</protein>
<dbReference type="Gene3D" id="2.120.10.30">
    <property type="entry name" value="TolB, C-terminal domain"/>
    <property type="match status" value="1"/>
</dbReference>
<keyword evidence="3" id="KW-1185">Reference proteome</keyword>
<dbReference type="AlphaFoldDB" id="A0A4R6WJ74"/>
<dbReference type="Proteomes" id="UP000295292">
    <property type="component" value="Unassembled WGS sequence"/>
</dbReference>